<evidence type="ECO:0000313" key="7">
    <source>
        <dbReference type="EMBL" id="KAF9407763.1"/>
    </source>
</evidence>
<evidence type="ECO:0008006" key="9">
    <source>
        <dbReference type="Google" id="ProtNLM"/>
    </source>
</evidence>
<dbReference type="InterPro" id="IPR057251">
    <property type="entry name" value="FP_C"/>
</dbReference>
<keyword evidence="2" id="KW-0863">Zinc-finger</keyword>
<feature type="domain" description="FP protein C-terminal" evidence="6">
    <location>
        <begin position="298"/>
        <end position="350"/>
    </location>
</feature>
<dbReference type="EMBL" id="JACKWZ010000439">
    <property type="protein sequence ID" value="KAF9407763.1"/>
    <property type="molecule type" value="Genomic_DNA"/>
</dbReference>
<evidence type="ECO:0000259" key="6">
    <source>
        <dbReference type="Pfam" id="PF25298"/>
    </source>
</evidence>
<accession>A0A835G584</accession>
<evidence type="ECO:0000259" key="5">
    <source>
        <dbReference type="Pfam" id="PF00628"/>
    </source>
</evidence>
<proteinExistence type="predicted"/>
<dbReference type="PANTHER" id="PTHR11505">
    <property type="entry name" value="L1 TRANSPOSABLE ELEMENT-RELATED"/>
    <property type="match status" value="1"/>
</dbReference>
<evidence type="ECO:0000313" key="8">
    <source>
        <dbReference type="Proteomes" id="UP000648187"/>
    </source>
</evidence>
<dbReference type="GO" id="GO:0008270">
    <property type="term" value="F:zinc ion binding"/>
    <property type="evidence" value="ECO:0007669"/>
    <property type="project" value="UniProtKB-KW"/>
</dbReference>
<keyword evidence="8" id="KW-1185">Reference proteome</keyword>
<comment type="caution">
    <text evidence="7">The sequence shown here is derived from an EMBL/GenBank/DDBJ whole genome shotgun (WGS) entry which is preliminary data.</text>
</comment>
<organism evidence="7 8">
    <name type="scientific">Spodoptera exigua</name>
    <name type="common">Beet armyworm</name>
    <name type="synonym">Noctua fulgens</name>
    <dbReference type="NCBI Taxonomy" id="7107"/>
    <lineage>
        <taxon>Eukaryota</taxon>
        <taxon>Metazoa</taxon>
        <taxon>Ecdysozoa</taxon>
        <taxon>Arthropoda</taxon>
        <taxon>Hexapoda</taxon>
        <taxon>Insecta</taxon>
        <taxon>Pterygota</taxon>
        <taxon>Neoptera</taxon>
        <taxon>Endopterygota</taxon>
        <taxon>Lepidoptera</taxon>
        <taxon>Glossata</taxon>
        <taxon>Ditrysia</taxon>
        <taxon>Noctuoidea</taxon>
        <taxon>Noctuidae</taxon>
        <taxon>Amphipyrinae</taxon>
        <taxon>Spodoptera</taxon>
    </lineage>
</organism>
<evidence type="ECO:0000256" key="1">
    <source>
        <dbReference type="ARBA" id="ARBA00022723"/>
    </source>
</evidence>
<dbReference type="Pfam" id="PF00628">
    <property type="entry name" value="PHD"/>
    <property type="match status" value="1"/>
</dbReference>
<gene>
    <name evidence="7" type="ORF">HW555_012327</name>
</gene>
<reference evidence="7" key="1">
    <citation type="submission" date="2020-08" db="EMBL/GenBank/DDBJ databases">
        <title>Spodoptera exigua strain:BAW_Kor-Di-RS1 Genome sequencing and assembly.</title>
        <authorList>
            <person name="Kim J."/>
            <person name="Nam H.Y."/>
            <person name="Kwon M."/>
            <person name="Choi J.H."/>
            <person name="Cho S.R."/>
            <person name="Kim G.-H."/>
        </authorList>
    </citation>
    <scope>NUCLEOTIDE SEQUENCE</scope>
    <source>
        <strain evidence="7">BAW_Kor-Di-RS1</strain>
        <tissue evidence="7">Whole-body</tissue>
    </source>
</reference>
<protein>
    <recommendedName>
        <fullName evidence="9">PHD-type domain-containing protein</fullName>
    </recommendedName>
</protein>
<feature type="region of interest" description="Disordered" evidence="4">
    <location>
        <begin position="61"/>
        <end position="87"/>
    </location>
</feature>
<feature type="domain" description="PHD-type" evidence="5">
    <location>
        <begin position="10"/>
        <end position="53"/>
    </location>
</feature>
<name>A0A835G584_SPOEX</name>
<dbReference type="Gene3D" id="3.30.40.10">
    <property type="entry name" value="Zinc/RING finger domain, C3HC4 (zinc finger)"/>
    <property type="match status" value="1"/>
</dbReference>
<keyword evidence="1" id="KW-0479">Metal-binding</keyword>
<evidence type="ECO:0000256" key="4">
    <source>
        <dbReference type="SAM" id="MobiDB-lite"/>
    </source>
</evidence>
<dbReference type="AlphaFoldDB" id="A0A835G584"/>
<dbReference type="SUPFAM" id="SSF57903">
    <property type="entry name" value="FYVE/PHD zinc finger"/>
    <property type="match status" value="1"/>
</dbReference>
<evidence type="ECO:0000256" key="3">
    <source>
        <dbReference type="ARBA" id="ARBA00022833"/>
    </source>
</evidence>
<dbReference type="Pfam" id="PF25298">
    <property type="entry name" value="Baculo_FP_2nd"/>
    <property type="match status" value="1"/>
</dbReference>
<dbReference type="Proteomes" id="UP000648187">
    <property type="component" value="Unassembled WGS sequence"/>
</dbReference>
<dbReference type="InterPro" id="IPR011011">
    <property type="entry name" value="Znf_FYVE_PHD"/>
</dbReference>
<sequence length="350" mass="38995">MAGKAVNWGCCSDDNDVGGKSIKCPICGKSYHYDCLLLKDPPKDAGAWKCPTCLSDTPKVRRDDSTPVRNISTTRGAKRPAIGSPSPPAVLSDIDELRCVIKQIMQDEFRHMLAKFNAVIVSTINKELEPVKREMQGIIESVSFMNNTFEDLRREHQSSMDTIKNLESKNLELVSTVGALNDRLTNLEQQSRSNNIEVQCVPENKNENIISIVSQLTRVVSCEIKEKDIINCSRVAKLNPSSNRPRSIVVQLASPRIRDQILAATIKYNKLNPQDKLNCSHLGYGGSKSAVYVTEHLSPTNRALHAAARIKAKENGYKYVWVRNGKIFVRKAEGSESIQIKCKNTLSKIV</sequence>
<evidence type="ECO:0000256" key="2">
    <source>
        <dbReference type="ARBA" id="ARBA00022771"/>
    </source>
</evidence>
<dbReference type="Gene3D" id="3.30.70.1820">
    <property type="entry name" value="L1 transposable element, RRM domain"/>
    <property type="match status" value="1"/>
</dbReference>
<dbReference type="InterPro" id="IPR019787">
    <property type="entry name" value="Znf_PHD-finger"/>
</dbReference>
<dbReference type="InterPro" id="IPR004244">
    <property type="entry name" value="Transposase_22"/>
</dbReference>
<keyword evidence="3" id="KW-0862">Zinc</keyword>
<dbReference type="InterPro" id="IPR013083">
    <property type="entry name" value="Znf_RING/FYVE/PHD"/>
</dbReference>